<evidence type="ECO:0000256" key="2">
    <source>
        <dbReference type="ARBA" id="ARBA00022771"/>
    </source>
</evidence>
<keyword evidence="8" id="KW-1185">Reference proteome</keyword>
<evidence type="ECO:0000256" key="4">
    <source>
        <dbReference type="PROSITE-ProRule" id="PRU00134"/>
    </source>
</evidence>
<evidence type="ECO:0000313" key="8">
    <source>
        <dbReference type="Proteomes" id="UP001516023"/>
    </source>
</evidence>
<feature type="compositionally biased region" description="Polar residues" evidence="5">
    <location>
        <begin position="91"/>
        <end position="100"/>
    </location>
</feature>
<evidence type="ECO:0000313" key="7">
    <source>
        <dbReference type="EMBL" id="KAL3778593.1"/>
    </source>
</evidence>
<keyword evidence="2 4" id="KW-0863">Zinc-finger</keyword>
<dbReference type="InterPro" id="IPR002893">
    <property type="entry name" value="Znf_MYND"/>
</dbReference>
<dbReference type="Pfam" id="PF01753">
    <property type="entry name" value="zf-MYND"/>
    <property type="match status" value="1"/>
</dbReference>
<dbReference type="EMBL" id="JABMIG020000427">
    <property type="protein sequence ID" value="KAL3778593.1"/>
    <property type="molecule type" value="Genomic_DNA"/>
</dbReference>
<feature type="compositionally biased region" description="Polar residues" evidence="5">
    <location>
        <begin position="61"/>
        <end position="79"/>
    </location>
</feature>
<feature type="region of interest" description="Disordered" evidence="5">
    <location>
        <begin position="46"/>
        <end position="107"/>
    </location>
</feature>
<dbReference type="SUPFAM" id="SSF144232">
    <property type="entry name" value="HIT/MYND zinc finger-like"/>
    <property type="match status" value="1"/>
</dbReference>
<dbReference type="PROSITE" id="PS01360">
    <property type="entry name" value="ZF_MYND_1"/>
    <property type="match status" value="1"/>
</dbReference>
<accession>A0ABD3NSZ9</accession>
<evidence type="ECO:0000256" key="5">
    <source>
        <dbReference type="SAM" id="MobiDB-lite"/>
    </source>
</evidence>
<protein>
    <recommendedName>
        <fullName evidence="6">MYND-type domain-containing protein</fullName>
    </recommendedName>
</protein>
<evidence type="ECO:0000256" key="1">
    <source>
        <dbReference type="ARBA" id="ARBA00022723"/>
    </source>
</evidence>
<feature type="domain" description="MYND-type" evidence="6">
    <location>
        <begin position="247"/>
        <end position="290"/>
    </location>
</feature>
<dbReference type="AlphaFoldDB" id="A0ABD3NSZ9"/>
<dbReference type="GO" id="GO:0008270">
    <property type="term" value="F:zinc ion binding"/>
    <property type="evidence" value="ECO:0007669"/>
    <property type="project" value="UniProtKB-KW"/>
</dbReference>
<name>A0ABD3NSZ9_9STRA</name>
<feature type="region of interest" description="Disordered" evidence="5">
    <location>
        <begin position="1"/>
        <end position="23"/>
    </location>
</feature>
<evidence type="ECO:0000259" key="6">
    <source>
        <dbReference type="PROSITE" id="PS50865"/>
    </source>
</evidence>
<keyword evidence="1" id="KW-0479">Metal-binding</keyword>
<sequence>MRSAFQWRNGRGEKATNSDKPLTSVDNLSFCLASYDPCGAFGGGSAVPKVSDHVESDETENTTLSSTSPIKDSPQSSDSKPNKCVEPSDAVSLSSTSQNRETFENDVDMNVEVAPSSCDNLRHVIEDATLCLLDGVCCRRTCDENEGTLETCGSVRRELRRRKSERAYKQIKFCCTTISWGPDDEEEISLLQDPIIEENEYSGGLNRHGNTPAEALFMLNTNLVNEQNLATPKHRNFCRRTKPIKECAYCGVTNAEAIRRMKICSRCKSAYYCSKECQSEDWYNRHKMTCIPVQYQ</sequence>
<dbReference type="Proteomes" id="UP001516023">
    <property type="component" value="Unassembled WGS sequence"/>
</dbReference>
<dbReference type="Gene3D" id="6.10.140.2220">
    <property type="match status" value="1"/>
</dbReference>
<dbReference type="PROSITE" id="PS50865">
    <property type="entry name" value="ZF_MYND_2"/>
    <property type="match status" value="1"/>
</dbReference>
<gene>
    <name evidence="7" type="ORF">HJC23_007468</name>
</gene>
<evidence type="ECO:0000256" key="3">
    <source>
        <dbReference type="ARBA" id="ARBA00022833"/>
    </source>
</evidence>
<comment type="caution">
    <text evidence="7">The sequence shown here is derived from an EMBL/GenBank/DDBJ whole genome shotgun (WGS) entry which is preliminary data.</text>
</comment>
<proteinExistence type="predicted"/>
<keyword evidence="3" id="KW-0862">Zinc</keyword>
<reference evidence="7 8" key="1">
    <citation type="journal article" date="2020" name="G3 (Bethesda)">
        <title>Improved Reference Genome for Cyclotella cryptica CCMP332, a Model for Cell Wall Morphogenesis, Salinity Adaptation, and Lipid Production in Diatoms (Bacillariophyta).</title>
        <authorList>
            <person name="Roberts W.R."/>
            <person name="Downey K.M."/>
            <person name="Ruck E.C."/>
            <person name="Traller J.C."/>
            <person name="Alverson A.J."/>
        </authorList>
    </citation>
    <scope>NUCLEOTIDE SEQUENCE [LARGE SCALE GENOMIC DNA]</scope>
    <source>
        <strain evidence="7 8">CCMP332</strain>
    </source>
</reference>
<organism evidence="7 8">
    <name type="scientific">Cyclotella cryptica</name>
    <dbReference type="NCBI Taxonomy" id="29204"/>
    <lineage>
        <taxon>Eukaryota</taxon>
        <taxon>Sar</taxon>
        <taxon>Stramenopiles</taxon>
        <taxon>Ochrophyta</taxon>
        <taxon>Bacillariophyta</taxon>
        <taxon>Coscinodiscophyceae</taxon>
        <taxon>Thalassiosirophycidae</taxon>
        <taxon>Stephanodiscales</taxon>
        <taxon>Stephanodiscaceae</taxon>
        <taxon>Cyclotella</taxon>
    </lineage>
</organism>